<dbReference type="EMBL" id="JBBVGT010000003">
    <property type="protein sequence ID" value="MFB5946839.1"/>
    <property type="molecule type" value="Genomic_DNA"/>
</dbReference>
<dbReference type="SUPFAM" id="SSF49299">
    <property type="entry name" value="PKD domain"/>
    <property type="match status" value="1"/>
</dbReference>
<dbReference type="SUPFAM" id="SSF49785">
    <property type="entry name" value="Galactose-binding domain-like"/>
    <property type="match status" value="1"/>
</dbReference>
<dbReference type="SMART" id="SM00089">
    <property type="entry name" value="PKD"/>
    <property type="match status" value="1"/>
</dbReference>
<evidence type="ECO:0000259" key="1">
    <source>
        <dbReference type="PROSITE" id="PS50093"/>
    </source>
</evidence>
<dbReference type="InterPro" id="IPR013783">
    <property type="entry name" value="Ig-like_fold"/>
</dbReference>
<dbReference type="Gene3D" id="2.60.40.10">
    <property type="entry name" value="Immunoglobulins"/>
    <property type="match status" value="1"/>
</dbReference>
<keyword evidence="3" id="KW-1185">Reference proteome</keyword>
<dbReference type="InterPro" id="IPR000601">
    <property type="entry name" value="PKD_dom"/>
</dbReference>
<sequence>MKNRSSFLMLFVLLGVLFQGCKSEDPPVPEPEVPKPTAAFTFEQVEESDPFTFHFENQSKDYEIVRWEFGDDSSSLDVSPTHTFLKTGEFTVKMNTQNSQGYWAQKEVVIDISPDSVLIINTELQEDGSLNLSLSSNIETDSLFWYKGIGTAAELIHQGPVANIEVASGQFQDYTLRVKTPKGSIAEISKLLTDIGIVRDVTDAGNLSVSRDNNGGPEAGEGSLKLVDNNTNTKFLQFDYVGDLWYQLEYFQPQVIGAYTFTSANDAQQRDPKNWTLQASNDGEEWVVLDTRTDEVFEDRFMTRIFTFDNTEAYLFYRVYVTEVGSGGLFQLAEWRMLQLPQETTTGETTSE</sequence>
<accession>A0ABV5CH24</accession>
<organism evidence="2 3">
    <name type="scientific">Albibacterium profundi</name>
    <dbReference type="NCBI Taxonomy" id="3134906"/>
    <lineage>
        <taxon>Bacteria</taxon>
        <taxon>Pseudomonadati</taxon>
        <taxon>Bacteroidota</taxon>
        <taxon>Sphingobacteriia</taxon>
        <taxon>Sphingobacteriales</taxon>
        <taxon>Sphingobacteriaceae</taxon>
        <taxon>Albibacterium</taxon>
    </lineage>
</organism>
<gene>
    <name evidence="2" type="ORF">WKR92_13475</name>
</gene>
<proteinExistence type="predicted"/>
<protein>
    <submittedName>
        <fullName evidence="2">PKD domain-containing protein</fullName>
    </submittedName>
</protein>
<dbReference type="PROSITE" id="PS50093">
    <property type="entry name" value="PKD"/>
    <property type="match status" value="1"/>
</dbReference>
<reference evidence="2 3" key="1">
    <citation type="submission" date="2024-04" db="EMBL/GenBank/DDBJ databases">
        <title>Albibacterium profundi sp. nov., isolated from sediment of the Challenger Deep of Mariana Trench.</title>
        <authorList>
            <person name="Wang Y."/>
        </authorList>
    </citation>
    <scope>NUCLEOTIDE SEQUENCE [LARGE SCALE GENOMIC DNA]</scope>
    <source>
        <strain evidence="2 3">RHL897</strain>
    </source>
</reference>
<evidence type="ECO:0000313" key="2">
    <source>
        <dbReference type="EMBL" id="MFB5946839.1"/>
    </source>
</evidence>
<dbReference type="CDD" id="cd00146">
    <property type="entry name" value="PKD"/>
    <property type="match status" value="1"/>
</dbReference>
<dbReference type="RefSeq" id="WP_375558368.1">
    <property type="nucleotide sequence ID" value="NZ_JBBVGT010000003.1"/>
</dbReference>
<evidence type="ECO:0000313" key="3">
    <source>
        <dbReference type="Proteomes" id="UP001580928"/>
    </source>
</evidence>
<dbReference type="InterPro" id="IPR022409">
    <property type="entry name" value="PKD/Chitinase_dom"/>
</dbReference>
<dbReference type="Gene3D" id="2.60.120.260">
    <property type="entry name" value="Galactose-binding domain-like"/>
    <property type="match status" value="1"/>
</dbReference>
<comment type="caution">
    <text evidence="2">The sequence shown here is derived from an EMBL/GenBank/DDBJ whole genome shotgun (WGS) entry which is preliminary data.</text>
</comment>
<dbReference type="PROSITE" id="PS51257">
    <property type="entry name" value="PROKAR_LIPOPROTEIN"/>
    <property type="match status" value="1"/>
</dbReference>
<dbReference type="Pfam" id="PF00754">
    <property type="entry name" value="F5_F8_type_C"/>
    <property type="match status" value="1"/>
</dbReference>
<dbReference type="InterPro" id="IPR000421">
    <property type="entry name" value="FA58C"/>
</dbReference>
<feature type="domain" description="PKD" evidence="1">
    <location>
        <begin position="66"/>
        <end position="117"/>
    </location>
</feature>
<dbReference type="InterPro" id="IPR035986">
    <property type="entry name" value="PKD_dom_sf"/>
</dbReference>
<dbReference type="InterPro" id="IPR008979">
    <property type="entry name" value="Galactose-bd-like_sf"/>
</dbReference>
<dbReference type="Pfam" id="PF18911">
    <property type="entry name" value="PKD_4"/>
    <property type="match status" value="1"/>
</dbReference>
<name>A0ABV5CH24_9SPHI</name>
<dbReference type="Proteomes" id="UP001580928">
    <property type="component" value="Unassembled WGS sequence"/>
</dbReference>